<reference evidence="2 3" key="1">
    <citation type="submission" date="2018-05" db="EMBL/GenBank/DDBJ databases">
        <title>The Hungate 1000. A catalogue of reference genomes from the rumen microbiome.</title>
        <authorList>
            <person name="Kelly W."/>
        </authorList>
    </citation>
    <scope>NUCLEOTIDE SEQUENCE [LARGE SCALE GENOMIC DNA]</scope>
    <source>
        <strain evidence="2 3">SAb67</strain>
    </source>
</reference>
<comment type="caution">
    <text evidence="2">The sequence shown here is derived from an EMBL/GenBank/DDBJ whole genome shotgun (WGS) entry which is preliminary data.</text>
</comment>
<feature type="chain" id="PRO_5038641515" description="Lipoprotein" evidence="1">
    <location>
        <begin position="22"/>
        <end position="291"/>
    </location>
</feature>
<evidence type="ECO:0000313" key="2">
    <source>
        <dbReference type="EMBL" id="PWJ15420.1"/>
    </source>
</evidence>
<dbReference type="RefSeq" id="WP_109725220.1">
    <property type="nucleotide sequence ID" value="NZ_QGDI01000001.1"/>
</dbReference>
<gene>
    <name evidence="2" type="ORF">IE37_00318</name>
</gene>
<accession>A0A315Y464</accession>
<dbReference type="EMBL" id="QGDI01000001">
    <property type="protein sequence ID" value="PWJ15420.1"/>
    <property type="molecule type" value="Genomic_DNA"/>
</dbReference>
<organism evidence="2 3">
    <name type="scientific">Ruminococcus flavefaciens</name>
    <dbReference type="NCBI Taxonomy" id="1265"/>
    <lineage>
        <taxon>Bacteria</taxon>
        <taxon>Bacillati</taxon>
        <taxon>Bacillota</taxon>
        <taxon>Clostridia</taxon>
        <taxon>Eubacteriales</taxon>
        <taxon>Oscillospiraceae</taxon>
        <taxon>Ruminococcus</taxon>
    </lineage>
</organism>
<proteinExistence type="predicted"/>
<dbReference type="PROSITE" id="PS51257">
    <property type="entry name" value="PROKAR_LIPOPROTEIN"/>
    <property type="match status" value="1"/>
</dbReference>
<evidence type="ECO:0000313" key="3">
    <source>
        <dbReference type="Proteomes" id="UP000245720"/>
    </source>
</evidence>
<dbReference type="AlphaFoldDB" id="A0A315Y464"/>
<sequence>MKRKIISAAVLACAMGLAATAACSDNNTDDYLSEIVTTATETETTTTVTTTEATTEATTAAKKEYPELVNTYSGTYVATQGLTALDFSVFGTDDEGVIQALFSFHEDPANKGVPTGSYLMQGTVKDSDDDDIIKVEFTGSEWEKHPDTYHILDFTGEFDLKNGTLTSDDYEINLKKSAGADLSILLNSYDGKYTPDKGDNRIKFNIETADVHGELQAVFEFEPEAGKKASFISVGQITNIAPDGRITASFTGSEWMEKTEDQKFIDFEGVFTADGRNFNETDGHHINLYVS</sequence>
<name>A0A315Y464_RUMFL</name>
<evidence type="ECO:0000256" key="1">
    <source>
        <dbReference type="SAM" id="SignalP"/>
    </source>
</evidence>
<feature type="signal peptide" evidence="1">
    <location>
        <begin position="1"/>
        <end position="21"/>
    </location>
</feature>
<keyword evidence="1" id="KW-0732">Signal</keyword>
<dbReference type="Proteomes" id="UP000245720">
    <property type="component" value="Unassembled WGS sequence"/>
</dbReference>
<dbReference type="OrthoDB" id="1818119at2"/>
<protein>
    <recommendedName>
        <fullName evidence="4">Lipoprotein</fullName>
    </recommendedName>
</protein>
<evidence type="ECO:0008006" key="4">
    <source>
        <dbReference type="Google" id="ProtNLM"/>
    </source>
</evidence>